<evidence type="ECO:0000313" key="6">
    <source>
        <dbReference type="Proteomes" id="UP000567293"/>
    </source>
</evidence>
<dbReference type="SUPFAM" id="SSF56349">
    <property type="entry name" value="DNA breaking-rejoining enzymes"/>
    <property type="match status" value="1"/>
</dbReference>
<keyword evidence="6" id="KW-1185">Reference proteome</keyword>
<dbReference type="GO" id="GO:0003677">
    <property type="term" value="F:DNA binding"/>
    <property type="evidence" value="ECO:0007669"/>
    <property type="project" value="UniProtKB-UniRule"/>
</dbReference>
<organism evidence="5 6">
    <name type="scientific">Candidatus Acidiferrum panamense</name>
    <dbReference type="NCBI Taxonomy" id="2741543"/>
    <lineage>
        <taxon>Bacteria</taxon>
        <taxon>Pseudomonadati</taxon>
        <taxon>Acidobacteriota</taxon>
        <taxon>Terriglobia</taxon>
        <taxon>Candidatus Acidiferrales</taxon>
        <taxon>Candidatus Acidiferrum</taxon>
    </lineage>
</organism>
<dbReference type="Proteomes" id="UP000567293">
    <property type="component" value="Unassembled WGS sequence"/>
</dbReference>
<dbReference type="Pfam" id="PF13495">
    <property type="entry name" value="Phage_int_SAM_4"/>
    <property type="match status" value="1"/>
</dbReference>
<evidence type="ECO:0000256" key="1">
    <source>
        <dbReference type="ARBA" id="ARBA00022908"/>
    </source>
</evidence>
<protein>
    <submittedName>
        <fullName evidence="5">Phage integrase N-terminal SAM-like domain-containing protein</fullName>
    </submittedName>
</protein>
<dbReference type="InterPro" id="IPR044068">
    <property type="entry name" value="CB"/>
</dbReference>
<proteinExistence type="predicted"/>
<feature type="domain" description="Core-binding (CB)" evidence="4">
    <location>
        <begin position="4"/>
        <end position="85"/>
    </location>
</feature>
<dbReference type="InterPro" id="IPR010998">
    <property type="entry name" value="Integrase_recombinase_N"/>
</dbReference>
<evidence type="ECO:0000259" key="4">
    <source>
        <dbReference type="PROSITE" id="PS51900"/>
    </source>
</evidence>
<dbReference type="Gene3D" id="1.10.150.130">
    <property type="match status" value="1"/>
</dbReference>
<dbReference type="InterPro" id="IPR011010">
    <property type="entry name" value="DNA_brk_join_enz"/>
</dbReference>
<evidence type="ECO:0000256" key="3">
    <source>
        <dbReference type="PROSITE-ProRule" id="PRU01248"/>
    </source>
</evidence>
<accession>A0A7V8SVP1</accession>
<dbReference type="InterPro" id="IPR004107">
    <property type="entry name" value="Integrase_SAM-like_N"/>
</dbReference>
<keyword evidence="1" id="KW-0229">DNA integration</keyword>
<gene>
    <name evidence="5" type="ORF">HRJ53_03750</name>
</gene>
<name>A0A7V8SVP1_9BACT</name>
<reference evidence="5" key="1">
    <citation type="submission" date="2020-06" db="EMBL/GenBank/DDBJ databases">
        <title>Legume-microbial interactions unlock mineral nutrients during tropical forest succession.</title>
        <authorList>
            <person name="Epihov D.Z."/>
        </authorList>
    </citation>
    <scope>NUCLEOTIDE SEQUENCE [LARGE SCALE GENOMIC DNA]</scope>
    <source>
        <strain evidence="5">Pan2503</strain>
    </source>
</reference>
<dbReference type="PROSITE" id="PS51900">
    <property type="entry name" value="CB"/>
    <property type="match status" value="1"/>
</dbReference>
<keyword evidence="2 3" id="KW-0238">DNA-binding</keyword>
<evidence type="ECO:0000256" key="2">
    <source>
        <dbReference type="ARBA" id="ARBA00023125"/>
    </source>
</evidence>
<dbReference type="GO" id="GO:0015074">
    <property type="term" value="P:DNA integration"/>
    <property type="evidence" value="ECO:0007669"/>
    <property type="project" value="UniProtKB-KW"/>
</dbReference>
<feature type="non-terminal residue" evidence="5">
    <location>
        <position position="123"/>
    </location>
</feature>
<sequence length="123" mass="13988">MRDKPISDLRRRMIADMTVRSFSDKTQHDYIRHIETFARFLGRSPDTASGDDIRRFQLAQVEQGAQPPKMNTQASALRFFFTITLGRADLAHQLGRTHYPRKLPRVLTPDQVAQLIEAAPGPG</sequence>
<comment type="caution">
    <text evidence="5">The sequence shown here is derived from an EMBL/GenBank/DDBJ whole genome shotgun (WGS) entry which is preliminary data.</text>
</comment>
<dbReference type="EMBL" id="JACDQQ010000366">
    <property type="protein sequence ID" value="MBA0084089.1"/>
    <property type="molecule type" value="Genomic_DNA"/>
</dbReference>
<dbReference type="AlphaFoldDB" id="A0A7V8SVP1"/>
<evidence type="ECO:0000313" key="5">
    <source>
        <dbReference type="EMBL" id="MBA0084089.1"/>
    </source>
</evidence>